<organism evidence="1">
    <name type="scientific">termite gut metagenome</name>
    <dbReference type="NCBI Taxonomy" id="433724"/>
    <lineage>
        <taxon>unclassified sequences</taxon>
        <taxon>metagenomes</taxon>
        <taxon>organismal metagenomes</taxon>
    </lineage>
</organism>
<gene>
    <name evidence="1" type="ORF">EZS27_004504</name>
</gene>
<sequence>MFLNLEDYVVVSAEALKVVEQCKPENRERAEKMAIEEISGYIRERYDLTKIFSAVGEERNAMIVMYACDITLYHLISSAPGRGGHEIRKERYERAIQWLEGVQKGNIMPGLSTLTGENGEDDVNNPIRYGTGIKNNYDW</sequence>
<protein>
    <recommendedName>
        <fullName evidence="2">DUF1320 domain-containing protein</fullName>
    </recommendedName>
</protein>
<comment type="caution">
    <text evidence="1">The sequence shown here is derived from an EMBL/GenBank/DDBJ whole genome shotgun (WGS) entry which is preliminary data.</text>
</comment>
<evidence type="ECO:0008006" key="2">
    <source>
        <dbReference type="Google" id="ProtNLM"/>
    </source>
</evidence>
<proteinExistence type="predicted"/>
<dbReference type="InterPro" id="IPR009752">
    <property type="entry name" value="Phage_Mu_GpJ"/>
</dbReference>
<dbReference type="Pfam" id="PF07030">
    <property type="entry name" value="Phage_Mu_Gp36"/>
    <property type="match status" value="1"/>
</dbReference>
<dbReference type="AlphaFoldDB" id="A0A5J4SQE8"/>
<name>A0A5J4SQE8_9ZZZZ</name>
<accession>A0A5J4SQE8</accession>
<evidence type="ECO:0000313" key="1">
    <source>
        <dbReference type="EMBL" id="KAA6348052.1"/>
    </source>
</evidence>
<dbReference type="EMBL" id="SNRY01000078">
    <property type="protein sequence ID" value="KAA6348052.1"/>
    <property type="molecule type" value="Genomic_DNA"/>
</dbReference>
<reference evidence="1" key="1">
    <citation type="submission" date="2019-03" db="EMBL/GenBank/DDBJ databases">
        <title>Single cell metagenomics reveals metabolic interactions within the superorganism composed of flagellate Streblomastix strix and complex community of Bacteroidetes bacteria on its surface.</title>
        <authorList>
            <person name="Treitli S.C."/>
            <person name="Kolisko M."/>
            <person name="Husnik F."/>
            <person name="Keeling P."/>
            <person name="Hampl V."/>
        </authorList>
    </citation>
    <scope>NUCLEOTIDE SEQUENCE</scope>
    <source>
        <strain evidence="1">STM</strain>
    </source>
</reference>